<keyword evidence="5 14" id="KW-0812">Transmembrane</keyword>
<evidence type="ECO:0000256" key="11">
    <source>
        <dbReference type="ARBA" id="ARBA00035703"/>
    </source>
</evidence>
<evidence type="ECO:0000256" key="2">
    <source>
        <dbReference type="ARBA" id="ARBA00022475"/>
    </source>
</evidence>
<evidence type="ECO:0000256" key="14">
    <source>
        <dbReference type="SAM" id="Phobius"/>
    </source>
</evidence>
<gene>
    <name evidence="15" type="ORF">SAMN05421848_2823</name>
</gene>
<keyword evidence="3" id="KW-0997">Cell inner membrane</keyword>
<keyword evidence="2" id="KW-1003">Cell membrane</keyword>
<evidence type="ECO:0000256" key="1">
    <source>
        <dbReference type="ARBA" id="ARBA00004377"/>
    </source>
</evidence>
<evidence type="ECO:0000256" key="3">
    <source>
        <dbReference type="ARBA" id="ARBA00022519"/>
    </source>
</evidence>
<comment type="subcellular location">
    <subcellularLocation>
        <location evidence="1">Cell inner membrane</location>
        <topology evidence="1">Single-pass membrane protein</topology>
    </subcellularLocation>
</comment>
<reference evidence="16" key="1">
    <citation type="submission" date="2016-10" db="EMBL/GenBank/DDBJ databases">
        <authorList>
            <person name="Varghese N."/>
            <person name="Submissions S."/>
        </authorList>
    </citation>
    <scope>NUCLEOTIDE SEQUENCE [LARGE SCALE GENOMIC DNA]</scope>
    <source>
        <strain evidence="16">DSM 23439</strain>
    </source>
</reference>
<proteinExistence type="inferred from homology"/>
<dbReference type="GO" id="GO:0005886">
    <property type="term" value="C:plasma membrane"/>
    <property type="evidence" value="ECO:0007669"/>
    <property type="project" value="UniProtKB-SubCell"/>
</dbReference>
<evidence type="ECO:0000256" key="8">
    <source>
        <dbReference type="ARBA" id="ARBA00023136"/>
    </source>
</evidence>
<dbReference type="Proteomes" id="UP000199046">
    <property type="component" value="Unassembled WGS sequence"/>
</dbReference>
<evidence type="ECO:0000256" key="4">
    <source>
        <dbReference type="ARBA" id="ARBA00022618"/>
    </source>
</evidence>
<dbReference type="PANTHER" id="PTHR39579">
    <property type="entry name" value="INNER MEMBRANE PROTEIN YHCB"/>
    <property type="match status" value="1"/>
</dbReference>
<evidence type="ECO:0000256" key="12">
    <source>
        <dbReference type="ARBA" id="ARBA00035727"/>
    </source>
</evidence>
<evidence type="ECO:0000313" key="16">
    <source>
        <dbReference type="Proteomes" id="UP000199046"/>
    </source>
</evidence>
<dbReference type="EMBL" id="FOLY01000006">
    <property type="protein sequence ID" value="SFC80993.1"/>
    <property type="molecule type" value="Genomic_DNA"/>
</dbReference>
<sequence>MVNEGNIDWVVAIVALLAGIAIGALIRHFSGNRRATSQKLKQRLAETELELKELRENVNTHFADITTLARNLTRQSEELQNRLDTDASTLASDPALKRRRQVDAVDESEEDPSSLHAPRDYADTNGTLGEGYGLHPKQDSDSTQPQPPRY</sequence>
<evidence type="ECO:0000256" key="6">
    <source>
        <dbReference type="ARBA" id="ARBA00022960"/>
    </source>
</evidence>
<keyword evidence="4" id="KW-0132">Cell division</keyword>
<keyword evidence="16" id="KW-1185">Reference proteome</keyword>
<dbReference type="Pfam" id="PF06295">
    <property type="entry name" value="ZapG-like"/>
    <property type="match status" value="1"/>
</dbReference>
<evidence type="ECO:0000256" key="5">
    <source>
        <dbReference type="ARBA" id="ARBA00022692"/>
    </source>
</evidence>
<keyword evidence="7 14" id="KW-1133">Transmembrane helix</keyword>
<keyword evidence="6" id="KW-0133">Cell shape</keyword>
<evidence type="ECO:0000256" key="13">
    <source>
        <dbReference type="SAM" id="MobiDB-lite"/>
    </source>
</evidence>
<dbReference type="InterPro" id="IPR009386">
    <property type="entry name" value="ZapG-like"/>
</dbReference>
<dbReference type="AlphaFoldDB" id="A0A1I1MEA7"/>
<evidence type="ECO:0000256" key="9">
    <source>
        <dbReference type="ARBA" id="ARBA00023306"/>
    </source>
</evidence>
<comment type="similarity">
    <text evidence="10">Belongs to the ZapG family.</text>
</comment>
<organism evidence="15 16">
    <name type="scientific">Kushneria avicenniae</name>
    <dbReference type="NCBI Taxonomy" id="402385"/>
    <lineage>
        <taxon>Bacteria</taxon>
        <taxon>Pseudomonadati</taxon>
        <taxon>Pseudomonadota</taxon>
        <taxon>Gammaproteobacteria</taxon>
        <taxon>Oceanospirillales</taxon>
        <taxon>Halomonadaceae</taxon>
        <taxon>Kushneria</taxon>
    </lineage>
</organism>
<protein>
    <recommendedName>
        <fullName evidence="11">Z-ring associated protein G</fullName>
    </recommendedName>
    <alternativeName>
        <fullName evidence="12">Cell division protein ZapG</fullName>
    </alternativeName>
</protein>
<feature type="region of interest" description="Disordered" evidence="13">
    <location>
        <begin position="80"/>
        <end position="150"/>
    </location>
</feature>
<dbReference type="STRING" id="402385.SAMN05421848_2823"/>
<evidence type="ECO:0000256" key="7">
    <source>
        <dbReference type="ARBA" id="ARBA00022989"/>
    </source>
</evidence>
<dbReference type="GO" id="GO:0008360">
    <property type="term" value="P:regulation of cell shape"/>
    <property type="evidence" value="ECO:0007669"/>
    <property type="project" value="UniProtKB-KW"/>
</dbReference>
<evidence type="ECO:0000256" key="10">
    <source>
        <dbReference type="ARBA" id="ARBA00035657"/>
    </source>
</evidence>
<keyword evidence="9" id="KW-0131">Cell cycle</keyword>
<keyword evidence="8 14" id="KW-0472">Membrane</keyword>
<evidence type="ECO:0000313" key="15">
    <source>
        <dbReference type="EMBL" id="SFC80993.1"/>
    </source>
</evidence>
<accession>A0A1I1MEA7</accession>
<name>A0A1I1MEA7_9GAMM</name>
<dbReference type="PANTHER" id="PTHR39579:SF1">
    <property type="entry name" value="INNER MEMBRANE PROTEIN YHCB"/>
    <property type="match status" value="1"/>
</dbReference>
<dbReference type="GO" id="GO:0051301">
    <property type="term" value="P:cell division"/>
    <property type="evidence" value="ECO:0007669"/>
    <property type="project" value="UniProtKB-KW"/>
</dbReference>
<feature type="transmembrane region" description="Helical" evidence="14">
    <location>
        <begin position="6"/>
        <end position="26"/>
    </location>
</feature>